<dbReference type="CDD" id="cd12797">
    <property type="entry name" value="M23_peptidase"/>
    <property type="match status" value="1"/>
</dbReference>
<keyword evidence="1" id="KW-0732">Signal</keyword>
<dbReference type="InterPro" id="IPR016047">
    <property type="entry name" value="M23ase_b-sheet_dom"/>
</dbReference>
<dbReference type="InterPro" id="IPR011055">
    <property type="entry name" value="Dup_hybrid_motif"/>
</dbReference>
<proteinExistence type="predicted"/>
<dbReference type="SUPFAM" id="SSF51261">
    <property type="entry name" value="Duplicated hybrid motif"/>
    <property type="match status" value="1"/>
</dbReference>
<dbReference type="Gene3D" id="2.70.70.10">
    <property type="entry name" value="Glucose Permease (Domain IIA)"/>
    <property type="match status" value="1"/>
</dbReference>
<evidence type="ECO:0000259" key="2">
    <source>
        <dbReference type="Pfam" id="PF01551"/>
    </source>
</evidence>
<name>A0A7D4XSA5_9BACT</name>
<dbReference type="GO" id="GO:0004222">
    <property type="term" value="F:metalloendopeptidase activity"/>
    <property type="evidence" value="ECO:0007669"/>
    <property type="project" value="TreeGrafter"/>
</dbReference>
<dbReference type="Pfam" id="PF01551">
    <property type="entry name" value="Peptidase_M23"/>
    <property type="match status" value="1"/>
</dbReference>
<organism evidence="3">
    <name type="scientific">Archangium gephyra</name>
    <dbReference type="NCBI Taxonomy" id="48"/>
    <lineage>
        <taxon>Bacteria</taxon>
        <taxon>Pseudomonadati</taxon>
        <taxon>Myxococcota</taxon>
        <taxon>Myxococcia</taxon>
        <taxon>Myxococcales</taxon>
        <taxon>Cystobacterineae</taxon>
        <taxon>Archangiaceae</taxon>
        <taxon>Archangium</taxon>
    </lineage>
</organism>
<evidence type="ECO:0000313" key="3">
    <source>
        <dbReference type="EMBL" id="QKW93565.1"/>
    </source>
</evidence>
<protein>
    <submittedName>
        <fullName evidence="3">M23 peptidase domain-containing protein</fullName>
    </submittedName>
</protein>
<dbReference type="AlphaFoldDB" id="A0A7D4XSA5"/>
<dbReference type="PANTHER" id="PTHR21666">
    <property type="entry name" value="PEPTIDASE-RELATED"/>
    <property type="match status" value="1"/>
</dbReference>
<dbReference type="PANTHER" id="PTHR21666:SF270">
    <property type="entry name" value="MUREIN HYDROLASE ACTIVATOR ENVC"/>
    <property type="match status" value="1"/>
</dbReference>
<evidence type="ECO:0000256" key="1">
    <source>
        <dbReference type="SAM" id="SignalP"/>
    </source>
</evidence>
<feature type="chain" id="PRO_5027900294" evidence="1">
    <location>
        <begin position="31"/>
        <end position="388"/>
    </location>
</feature>
<feature type="signal peptide" evidence="1">
    <location>
        <begin position="1"/>
        <end position="30"/>
    </location>
</feature>
<dbReference type="EMBL" id="MT520808">
    <property type="protein sequence ID" value="QKW93565.1"/>
    <property type="molecule type" value="Genomic_DNA"/>
</dbReference>
<reference evidence="3" key="1">
    <citation type="journal article" date="2020" name="Molecules">
        <title>2-Hydroxysorangiadenosine: Structure and Biosynthesis of a Myxobacterial Sesquiterpene-Nucleoside.</title>
        <authorList>
            <person name="Okoth D.A."/>
            <person name="Hug J.J."/>
            <person name="Garcia R."/>
            <person name="Sproer C."/>
            <person name="Overmann J."/>
            <person name="Muller R."/>
        </authorList>
    </citation>
    <scope>NUCLEOTIDE SEQUENCE</scope>
    <source>
        <strain evidence="3">MCy8375</strain>
    </source>
</reference>
<accession>A0A7D4XSA5</accession>
<feature type="domain" description="M23ase beta-sheet core" evidence="2">
    <location>
        <begin position="213"/>
        <end position="319"/>
    </location>
</feature>
<sequence>MASLKTYRSRGLLTALALVAAAPGCGTSDAPPDEEAAPRTEQIAQIATAITAPAGTGNYCSITYPGGGWGFAFYKSGGGDPCDYLNDSLGSGFTIQRKGLYSGDGVNNVVVRCDPNYVYIYVGTGDDPLVWAFNAAKGKSNCVFTVAPKNLPIFNSPFSLSTSYTHVTGFDFAKWPYNTLDVTQFGQPGSTSATVVDWKGRDRSPPAYKFMDGHDGHDWLLNAGEPIRAVADGYVTVARDWQSPASCGGDVQKEVFIRHTVNGPSPGPYAYYEQFVSYYAHFNSYIVKAGDYVTQGQIIGYAGTTGCSSGNHLHLSVLRLTNTADKLLETLETYVGPEQHSNGWQMAIEPYGFDPPSGFDPWGWMGYPDGALSINLWKSGQAPGTGSW</sequence>
<dbReference type="InterPro" id="IPR050570">
    <property type="entry name" value="Cell_wall_metabolism_enzyme"/>
</dbReference>